<evidence type="ECO:0000313" key="2">
    <source>
        <dbReference type="Proteomes" id="UP000219042"/>
    </source>
</evidence>
<sequence>MIHTVMTIQHLHTTQRFSEATVHQGTVYLAGQLATDFTGDIIQQTKETLATIDQFLQDAGSNKAHILSATIYLKHIDDDYDAMNQIWDDWLKDVKAPPRTCVEAKLYHPQVLVEITVIAAVAK</sequence>
<dbReference type="PANTHER" id="PTHR47328">
    <property type="match status" value="1"/>
</dbReference>
<gene>
    <name evidence="1" type="ORF">SAMN05421731_103163</name>
</gene>
<name>A0A240E932_9GAMM</name>
<dbReference type="InterPro" id="IPR006175">
    <property type="entry name" value="YjgF/YER057c/UK114"/>
</dbReference>
<protein>
    <submittedName>
        <fullName evidence="1">Enamine deaminase RidA, house cleaning of reactive enamine intermediates, YjgF/YER057c/UK114 family</fullName>
    </submittedName>
</protein>
<dbReference type="CDD" id="cd06150">
    <property type="entry name" value="YjgF_YER057c_UK114_like_2"/>
    <property type="match status" value="1"/>
</dbReference>
<proteinExistence type="predicted"/>
<dbReference type="Proteomes" id="UP000219042">
    <property type="component" value="Unassembled WGS sequence"/>
</dbReference>
<dbReference type="AlphaFoldDB" id="A0A240E932"/>
<organism evidence="1 2">
    <name type="scientific">Acinetobacter puyangensis</name>
    <dbReference type="NCBI Taxonomy" id="1096779"/>
    <lineage>
        <taxon>Bacteria</taxon>
        <taxon>Pseudomonadati</taxon>
        <taxon>Pseudomonadota</taxon>
        <taxon>Gammaproteobacteria</taxon>
        <taxon>Moraxellales</taxon>
        <taxon>Moraxellaceae</taxon>
        <taxon>Acinetobacter</taxon>
    </lineage>
</organism>
<dbReference type="EMBL" id="OANT01000003">
    <property type="protein sequence ID" value="SNX44425.1"/>
    <property type="molecule type" value="Genomic_DNA"/>
</dbReference>
<dbReference type="Pfam" id="PF01042">
    <property type="entry name" value="Ribonuc_L-PSP"/>
    <property type="match status" value="1"/>
</dbReference>
<keyword evidence="2" id="KW-1185">Reference proteome</keyword>
<dbReference type="InterPro" id="IPR035959">
    <property type="entry name" value="RutC-like_sf"/>
</dbReference>
<dbReference type="SUPFAM" id="SSF55298">
    <property type="entry name" value="YjgF-like"/>
    <property type="match status" value="1"/>
</dbReference>
<dbReference type="InterPro" id="IPR035709">
    <property type="entry name" value="YoaB-like"/>
</dbReference>
<dbReference type="Gene3D" id="3.30.1330.40">
    <property type="entry name" value="RutC-like"/>
    <property type="match status" value="1"/>
</dbReference>
<evidence type="ECO:0000313" key="1">
    <source>
        <dbReference type="EMBL" id="SNX44425.1"/>
    </source>
</evidence>
<accession>A0A240E932</accession>
<reference evidence="2" key="1">
    <citation type="submission" date="2016-09" db="EMBL/GenBank/DDBJ databases">
        <authorList>
            <person name="Varghese N."/>
            <person name="Submissions S."/>
        </authorList>
    </citation>
    <scope>NUCLEOTIDE SEQUENCE [LARGE SCALE GENOMIC DNA]</scope>
    <source>
        <strain evidence="2">ANC 4466</strain>
    </source>
</reference>
<dbReference type="PANTHER" id="PTHR47328:SF1">
    <property type="entry name" value="RUTC FAMILY PROTEIN YOAB"/>
    <property type="match status" value="1"/>
</dbReference>